<dbReference type="Pfam" id="PF00172">
    <property type="entry name" value="Zn_clus"/>
    <property type="match status" value="1"/>
</dbReference>
<dbReference type="OrthoDB" id="25818at2759"/>
<dbReference type="GO" id="GO:0000976">
    <property type="term" value="F:transcription cis-regulatory region binding"/>
    <property type="evidence" value="ECO:0007669"/>
    <property type="project" value="TreeGrafter"/>
</dbReference>
<feature type="compositionally biased region" description="Basic and acidic residues" evidence="3">
    <location>
        <begin position="155"/>
        <end position="166"/>
    </location>
</feature>
<dbReference type="Pfam" id="PF11951">
    <property type="entry name" value="Fungal_trans_2"/>
    <property type="match status" value="1"/>
</dbReference>
<name>A0A0B4ESD7_METAF</name>
<comment type="caution">
    <text evidence="5">The sequence shown here is derived from an EMBL/GenBank/DDBJ whole genome shotgun (WGS) entry which is preliminary data.</text>
</comment>
<reference evidence="5 6" key="1">
    <citation type="journal article" date="2014" name="Proc. Natl. Acad. Sci. U.S.A.">
        <title>Trajectory and genomic determinants of fungal-pathogen speciation and host adaptation.</title>
        <authorList>
            <person name="Hu X."/>
            <person name="Xiao G."/>
            <person name="Zheng P."/>
            <person name="Shang Y."/>
            <person name="Su Y."/>
            <person name="Zhang X."/>
            <person name="Liu X."/>
            <person name="Zhan S."/>
            <person name="St Leger R.J."/>
            <person name="Wang C."/>
        </authorList>
    </citation>
    <scope>NUCLEOTIDE SEQUENCE [LARGE SCALE GENOMIC DNA]</scope>
    <source>
        <strain evidence="5 6">ARSEF 549</strain>
    </source>
</reference>
<feature type="region of interest" description="Disordered" evidence="3">
    <location>
        <begin position="98"/>
        <end position="125"/>
    </location>
</feature>
<dbReference type="CDD" id="cd12148">
    <property type="entry name" value="fungal_TF_MHR"/>
    <property type="match status" value="1"/>
</dbReference>
<dbReference type="GO" id="GO:0000981">
    <property type="term" value="F:DNA-binding transcription factor activity, RNA polymerase II-specific"/>
    <property type="evidence" value="ECO:0007669"/>
    <property type="project" value="InterPro"/>
</dbReference>
<dbReference type="EMBL" id="AZNF01000016">
    <property type="protein sequence ID" value="KID61028.1"/>
    <property type="molecule type" value="Genomic_DNA"/>
</dbReference>
<dbReference type="GO" id="GO:0008270">
    <property type="term" value="F:zinc ion binding"/>
    <property type="evidence" value="ECO:0007669"/>
    <property type="project" value="InterPro"/>
</dbReference>
<organism evidence="5 6">
    <name type="scientific">Metarhizium anisopliae (strain ARSEF 549)</name>
    <dbReference type="NCBI Taxonomy" id="3151832"/>
    <lineage>
        <taxon>Eukaryota</taxon>
        <taxon>Fungi</taxon>
        <taxon>Dikarya</taxon>
        <taxon>Ascomycota</taxon>
        <taxon>Pezizomycotina</taxon>
        <taxon>Sordariomycetes</taxon>
        <taxon>Hypocreomycetidae</taxon>
        <taxon>Hypocreales</taxon>
        <taxon>Clavicipitaceae</taxon>
        <taxon>Metarhizium</taxon>
    </lineage>
</organism>
<dbReference type="AlphaFoldDB" id="A0A0B4ESD7"/>
<keyword evidence="6" id="KW-1185">Reference proteome</keyword>
<dbReference type="GO" id="GO:0045944">
    <property type="term" value="P:positive regulation of transcription by RNA polymerase II"/>
    <property type="evidence" value="ECO:0007669"/>
    <property type="project" value="TreeGrafter"/>
</dbReference>
<protein>
    <submittedName>
        <fullName evidence="5">Fungal Zn binuclear cluster domain containing protein</fullName>
    </submittedName>
</protein>
<keyword evidence="2" id="KW-0539">Nucleus</keyword>
<dbReference type="PANTHER" id="PTHR37534">
    <property type="entry name" value="TRANSCRIPTIONAL ACTIVATOR PROTEIN UGA3"/>
    <property type="match status" value="1"/>
</dbReference>
<evidence type="ECO:0000259" key="4">
    <source>
        <dbReference type="Pfam" id="PF00172"/>
    </source>
</evidence>
<gene>
    <name evidence="5" type="ORF">MAN_09312</name>
</gene>
<feature type="domain" description="Zn(2)-C6 fungal-type" evidence="4">
    <location>
        <begin position="122"/>
        <end position="151"/>
    </location>
</feature>
<accession>A0A0B4ESD7</accession>
<proteinExistence type="predicted"/>
<dbReference type="HOGENOM" id="CLU_014924_2_0_1"/>
<dbReference type="GO" id="GO:0005634">
    <property type="term" value="C:nucleus"/>
    <property type="evidence" value="ECO:0007669"/>
    <property type="project" value="UniProtKB-SubCell"/>
</dbReference>
<feature type="region of interest" description="Disordered" evidence="3">
    <location>
        <begin position="155"/>
        <end position="179"/>
    </location>
</feature>
<dbReference type="CDD" id="cd00067">
    <property type="entry name" value="GAL4"/>
    <property type="match status" value="1"/>
</dbReference>
<sequence length="701" mass="77035">MPLGDAAIVPGRQRGRLHKPFMHERASGLWFAQSVDSPPCVGLCESQGSQGSPRPPSTAASDVLPRLNDFEDYRATSLFLTAVAAEKMLLYTRLAAPKVPRKRSRAGESHELSSSLTQRSKDKKKKCDELRPTCSRCQEHGEECRYEPVKPRQRRNIEVSNKKVSNEESPLLPADSKSCVSVQTTPDHHLALTGTSTSHETDHPVPWDGSESISKDCGRDSLGTLGHNSLPLLSNGTHHLPGSLLVHSKSSHNPSLPLTAPAATPSPLFEFCAPAFEEFSNDYHHRVLVNHFCNTLSHLIVLREDEGNPFQQLVLPLAHNSPAVKSAIYALASAHLEGNRAQKMENDQKSIQFHNEAIRNLANLIGKGNNGDKNELLATIILLVYYEVLVQRRRSNLVEGHLKGAMAIMRNGPTRNDQTSLFLDRAFRFYDVIAALSSGTAPVSDHPSCDSFTGLLEQTDSQGSSSPPVSVDALLGLATSLWPVIHRLSGLLTLKNSMEESVSRGDLSGTADLRARFGAECAAVESSLEEWQPMLPVVCDPQTNLEQSTASFGARMSQFQSIFNTALAYRHSALVYLHRTIYDSPRGDPTVQRHTSISLVHCEATVRHEGPMGALLWPLFVASCEAVEPTDRDLASKAFRGIGQRQGMTNIGRAWEVVQEVWNRADEIDDHSPEAIITPGQGKKDLWRRVSEDMGMTIVFG</sequence>
<feature type="non-terminal residue" evidence="5">
    <location>
        <position position="1"/>
    </location>
</feature>
<evidence type="ECO:0000256" key="1">
    <source>
        <dbReference type="ARBA" id="ARBA00004123"/>
    </source>
</evidence>
<dbReference type="PANTHER" id="PTHR37534:SF15">
    <property type="entry name" value="ZN(II)2CYS6 TRANSCRIPTION FACTOR (EUROFUNG)"/>
    <property type="match status" value="1"/>
</dbReference>
<evidence type="ECO:0000256" key="3">
    <source>
        <dbReference type="SAM" id="MobiDB-lite"/>
    </source>
</evidence>
<dbReference type="InterPro" id="IPR036864">
    <property type="entry name" value="Zn2-C6_fun-type_DNA-bd_sf"/>
</dbReference>
<feature type="region of interest" description="Disordered" evidence="3">
    <location>
        <begin position="194"/>
        <end position="213"/>
    </location>
</feature>
<dbReference type="InterPro" id="IPR021858">
    <property type="entry name" value="Fun_TF"/>
</dbReference>
<dbReference type="Gene3D" id="4.10.240.10">
    <property type="entry name" value="Zn(2)-C6 fungal-type DNA-binding domain"/>
    <property type="match status" value="1"/>
</dbReference>
<evidence type="ECO:0000313" key="5">
    <source>
        <dbReference type="EMBL" id="KID61028.1"/>
    </source>
</evidence>
<dbReference type="SUPFAM" id="SSF57701">
    <property type="entry name" value="Zn2/Cys6 DNA-binding domain"/>
    <property type="match status" value="1"/>
</dbReference>
<evidence type="ECO:0000313" key="6">
    <source>
        <dbReference type="Proteomes" id="UP000031186"/>
    </source>
</evidence>
<dbReference type="InterPro" id="IPR001138">
    <property type="entry name" value="Zn2Cys6_DnaBD"/>
</dbReference>
<dbReference type="VEuPathDB" id="FungiDB:MAN_09312"/>
<comment type="subcellular location">
    <subcellularLocation>
        <location evidence="1">Nucleus</location>
    </subcellularLocation>
</comment>
<dbReference type="Proteomes" id="UP000031186">
    <property type="component" value="Unassembled WGS sequence"/>
</dbReference>
<evidence type="ECO:0000256" key="2">
    <source>
        <dbReference type="ARBA" id="ARBA00023242"/>
    </source>
</evidence>